<accession>R7T8L4</accession>
<gene>
    <name evidence="4" type="ORF">CAPTEDRAFT_169047</name>
</gene>
<dbReference type="Gene3D" id="3.90.640.10">
    <property type="entry name" value="Actin, Chain A, domain 4"/>
    <property type="match status" value="1"/>
</dbReference>
<dbReference type="OrthoDB" id="337660at2759"/>
<evidence type="ECO:0000256" key="2">
    <source>
        <dbReference type="RuleBase" id="RU000487"/>
    </source>
</evidence>
<feature type="region of interest" description="Disordered" evidence="3">
    <location>
        <begin position="406"/>
        <end position="428"/>
    </location>
</feature>
<dbReference type="HOGENOM" id="CLU_027965_2_1_1"/>
<reference evidence="5" key="3">
    <citation type="submission" date="2015-06" db="UniProtKB">
        <authorList>
            <consortium name="EnsemblMetazoa"/>
        </authorList>
    </citation>
    <scope>IDENTIFICATION</scope>
</reference>
<dbReference type="SUPFAM" id="SSF53067">
    <property type="entry name" value="Actin-like ATPase domain"/>
    <property type="match status" value="2"/>
</dbReference>
<organism evidence="4">
    <name type="scientific">Capitella teleta</name>
    <name type="common">Polychaete worm</name>
    <dbReference type="NCBI Taxonomy" id="283909"/>
    <lineage>
        <taxon>Eukaryota</taxon>
        <taxon>Metazoa</taxon>
        <taxon>Spiralia</taxon>
        <taxon>Lophotrochozoa</taxon>
        <taxon>Annelida</taxon>
        <taxon>Polychaeta</taxon>
        <taxon>Sedentaria</taxon>
        <taxon>Scolecida</taxon>
        <taxon>Capitellidae</taxon>
        <taxon>Capitella</taxon>
    </lineage>
</organism>
<dbReference type="InterPro" id="IPR004000">
    <property type="entry name" value="Actin"/>
</dbReference>
<dbReference type="EnsemblMetazoa" id="CapteT169047">
    <property type="protein sequence ID" value="CapteP169047"/>
    <property type="gene ID" value="CapteG169047"/>
</dbReference>
<evidence type="ECO:0008006" key="7">
    <source>
        <dbReference type="Google" id="ProtNLM"/>
    </source>
</evidence>
<comment type="similarity">
    <text evidence="2">Belongs to the actin family.</text>
</comment>
<dbReference type="SMART" id="SM00268">
    <property type="entry name" value="ACTIN"/>
    <property type="match status" value="1"/>
</dbReference>
<evidence type="ECO:0000313" key="5">
    <source>
        <dbReference type="EnsemblMetazoa" id="CapteP169047"/>
    </source>
</evidence>
<evidence type="ECO:0000313" key="6">
    <source>
        <dbReference type="Proteomes" id="UP000014760"/>
    </source>
</evidence>
<dbReference type="FunCoup" id="R7T8L4">
    <property type="interactions" value="974"/>
</dbReference>
<dbReference type="InterPro" id="IPR043129">
    <property type="entry name" value="ATPase_NBD"/>
</dbReference>
<proteinExistence type="inferred from homology"/>
<reference evidence="6" key="1">
    <citation type="submission" date="2012-12" db="EMBL/GenBank/DDBJ databases">
        <authorList>
            <person name="Hellsten U."/>
            <person name="Grimwood J."/>
            <person name="Chapman J.A."/>
            <person name="Shapiro H."/>
            <person name="Aerts A."/>
            <person name="Otillar R.P."/>
            <person name="Terry A.Y."/>
            <person name="Boore J.L."/>
            <person name="Simakov O."/>
            <person name="Marletaz F."/>
            <person name="Cho S.-J."/>
            <person name="Edsinger-Gonzales E."/>
            <person name="Havlak P."/>
            <person name="Kuo D.-H."/>
            <person name="Larsson T."/>
            <person name="Lv J."/>
            <person name="Arendt D."/>
            <person name="Savage R."/>
            <person name="Osoegawa K."/>
            <person name="de Jong P."/>
            <person name="Lindberg D.R."/>
            <person name="Seaver E.C."/>
            <person name="Weisblat D.A."/>
            <person name="Putnam N.H."/>
            <person name="Grigoriev I.V."/>
            <person name="Rokhsar D.S."/>
        </authorList>
    </citation>
    <scope>NUCLEOTIDE SEQUENCE</scope>
    <source>
        <strain evidence="6">I ESC-2004</strain>
    </source>
</reference>
<dbReference type="EMBL" id="AMQN01014718">
    <property type="status" value="NOT_ANNOTATED_CDS"/>
    <property type="molecule type" value="Genomic_DNA"/>
</dbReference>
<dbReference type="EMBL" id="AMQN01014719">
    <property type="status" value="NOT_ANNOTATED_CDS"/>
    <property type="molecule type" value="Genomic_DNA"/>
</dbReference>
<dbReference type="CDD" id="cd10207">
    <property type="entry name" value="ASKHA_NBD_Arp10"/>
    <property type="match status" value="1"/>
</dbReference>
<reference evidence="4 6" key="2">
    <citation type="journal article" date="2013" name="Nature">
        <title>Insights into bilaterian evolution from three spiralian genomes.</title>
        <authorList>
            <person name="Simakov O."/>
            <person name="Marletaz F."/>
            <person name="Cho S.J."/>
            <person name="Edsinger-Gonzales E."/>
            <person name="Havlak P."/>
            <person name="Hellsten U."/>
            <person name="Kuo D.H."/>
            <person name="Larsson T."/>
            <person name="Lv J."/>
            <person name="Arendt D."/>
            <person name="Savage R."/>
            <person name="Osoegawa K."/>
            <person name="de Jong P."/>
            <person name="Grimwood J."/>
            <person name="Chapman J.A."/>
            <person name="Shapiro H."/>
            <person name="Aerts A."/>
            <person name="Otillar R.P."/>
            <person name="Terry A.Y."/>
            <person name="Boore J.L."/>
            <person name="Grigoriev I.V."/>
            <person name="Lindberg D.R."/>
            <person name="Seaver E.C."/>
            <person name="Weisblat D.A."/>
            <person name="Putnam N.H."/>
            <person name="Rokhsar D.S."/>
        </authorList>
    </citation>
    <scope>NUCLEOTIDE SEQUENCE</scope>
    <source>
        <strain evidence="4 6">I ESC-2004</strain>
    </source>
</reference>
<dbReference type="PANTHER" id="PTHR11937">
    <property type="entry name" value="ACTIN"/>
    <property type="match status" value="1"/>
</dbReference>
<sequence length="458" mass="49977">MPLFEGLSYGGEKTAVIFDIGVAFTKCGFAAENAPQFIIPTEVRKRKTGQLVNIHKCCSETPQDLRSVLVDFVHRLYFRQLLVNPKERRVVIVESMLTTTTHFRNTLADVLFKHYEVPSVVFAPGHLVCLFTLGVSTGLIMDVGYTETTVMPVFEGTAILKAWQALPLAGKAIHDYLEASLKESSSVEGGESGDKPISSFMDSIDESILEDIKVRCCFVTSHERATMYNANEVSTSPLEGPPAVRYPLKGDRVATISGKIRERTCEVLFEEDCEGRSLASLILDAILQSPIDMRRTLAENLVIIGGTSMLPGFNHRLRSELYAHLKQPPYSEKLSLPAFKFHKYPAKANYVAWLGGSMLGALETLASKSVTKEAYTLQPLIPDWCSLYVAEEKEKVVGATKKLEAGSRPLSSKKLSSSLSVDSSPRSSVSSAARAAARSIAGILSSASVDSNATPKSS</sequence>
<comment type="function">
    <text evidence="1">Actins are highly conserved proteins that are involved in various types of cell motility and are ubiquitously expressed in all eukaryotic cells.</text>
</comment>
<dbReference type="AlphaFoldDB" id="R7T8L4"/>
<protein>
    <recommendedName>
        <fullName evidence="7">Actin-related protein 10</fullName>
    </recommendedName>
</protein>
<evidence type="ECO:0000256" key="1">
    <source>
        <dbReference type="ARBA" id="ARBA00003520"/>
    </source>
</evidence>
<dbReference type="Gene3D" id="3.30.420.40">
    <property type="match status" value="2"/>
</dbReference>
<dbReference type="STRING" id="283909.R7T8L4"/>
<dbReference type="OMA" id="WERDNDN"/>
<keyword evidence="6" id="KW-1185">Reference proteome</keyword>
<evidence type="ECO:0000313" key="4">
    <source>
        <dbReference type="EMBL" id="ELT89743.1"/>
    </source>
</evidence>
<dbReference type="Pfam" id="PF00022">
    <property type="entry name" value="Actin"/>
    <property type="match status" value="1"/>
</dbReference>
<name>R7T8L4_CAPTE</name>
<dbReference type="Proteomes" id="UP000014760">
    <property type="component" value="Unassembled WGS sequence"/>
</dbReference>
<evidence type="ECO:0000256" key="3">
    <source>
        <dbReference type="SAM" id="MobiDB-lite"/>
    </source>
</evidence>
<dbReference type="EMBL" id="KB311202">
    <property type="protein sequence ID" value="ELT89743.1"/>
    <property type="molecule type" value="Genomic_DNA"/>
</dbReference>